<comment type="caution">
    <text evidence="1">The sequence shown here is derived from an EMBL/GenBank/DDBJ whole genome shotgun (WGS) entry which is preliminary data.</text>
</comment>
<reference evidence="1" key="1">
    <citation type="submission" date="2021-02" db="EMBL/GenBank/DDBJ databases">
        <authorList>
            <person name="Nowell W R."/>
        </authorList>
    </citation>
    <scope>NUCLEOTIDE SEQUENCE</scope>
</reference>
<dbReference type="Proteomes" id="UP000663844">
    <property type="component" value="Unassembled WGS sequence"/>
</dbReference>
<sequence length="68" mass="8032">AIVGLRGFRLIHLFRTIRILQHREHFKTGSRHLVGQNKKRTIGNGFDLDLCAISGKFIFMFLHKYIYM</sequence>
<dbReference type="AlphaFoldDB" id="A0A820RIH6"/>
<protein>
    <submittedName>
        <fullName evidence="1">Uncharacterized protein</fullName>
    </submittedName>
</protein>
<name>A0A820RIH6_9BILA</name>
<feature type="non-terminal residue" evidence="1">
    <location>
        <position position="1"/>
    </location>
</feature>
<evidence type="ECO:0000313" key="1">
    <source>
        <dbReference type="EMBL" id="CAF4436942.1"/>
    </source>
</evidence>
<accession>A0A820RIH6</accession>
<proteinExistence type="predicted"/>
<gene>
    <name evidence="1" type="ORF">OXD698_LOCUS53582</name>
</gene>
<evidence type="ECO:0000313" key="2">
    <source>
        <dbReference type="Proteomes" id="UP000663844"/>
    </source>
</evidence>
<organism evidence="1 2">
    <name type="scientific">Adineta steineri</name>
    <dbReference type="NCBI Taxonomy" id="433720"/>
    <lineage>
        <taxon>Eukaryota</taxon>
        <taxon>Metazoa</taxon>
        <taxon>Spiralia</taxon>
        <taxon>Gnathifera</taxon>
        <taxon>Rotifera</taxon>
        <taxon>Eurotatoria</taxon>
        <taxon>Bdelloidea</taxon>
        <taxon>Adinetida</taxon>
        <taxon>Adinetidae</taxon>
        <taxon>Adineta</taxon>
    </lineage>
</organism>
<dbReference type="EMBL" id="CAJOAZ010030965">
    <property type="protein sequence ID" value="CAF4436942.1"/>
    <property type="molecule type" value="Genomic_DNA"/>
</dbReference>